<evidence type="ECO:0000256" key="1">
    <source>
        <dbReference type="SAM" id="MobiDB-lite"/>
    </source>
</evidence>
<dbReference type="AlphaFoldDB" id="A0A2C6KHI9"/>
<sequence>AGSPDWRGLDGQVLKLLELHFQQYLGRLLQGKKGEEVWTQTCTGISKLTTLSRINRNFEPTGHTAQSARRAVGYIAQLNFLLGLAVVLSRQKSLPFDSRLGRSLSMAQTTIETSLTQLGFPPSSIVAVQNELLRESLSVNAPINDPPPASAVLRANTRSRHRSSAFPQEPSPGAALQQRRRLKEPQDDITDLLVKLGTSGRWLMAIESWVERQPPRFREAVRPDTLLGRVIRQTTSSASEQPRPDAEKPGVLPGPSSAATREEPSRERPELYPVTAIDRAILPILQKFDFPKETDPTLGEWHASLESSALGRRHSVQVAAVSIYNSRSGEREAHTLLTHLALAEFTRCYLQHGIANLSPGTSGRSELKAAAHGLEKTIDVVWQRLGLYGAASRWARLGLVFMALRPVERSTLSHNAGPVLQYDYFV</sequence>
<dbReference type="Proteomes" id="UP000221165">
    <property type="component" value="Unassembled WGS sequence"/>
</dbReference>
<keyword evidence="3" id="KW-1185">Reference proteome</keyword>
<dbReference type="VEuPathDB" id="ToxoDB:CSUI_009597"/>
<dbReference type="RefSeq" id="XP_067918316.1">
    <property type="nucleotide sequence ID" value="XM_068069710.1"/>
</dbReference>
<dbReference type="GeneID" id="94432921"/>
<dbReference type="EMBL" id="MIGC01005791">
    <property type="protein sequence ID" value="PHJ16589.1"/>
    <property type="molecule type" value="Genomic_DNA"/>
</dbReference>
<protein>
    <submittedName>
        <fullName evidence="2">Uncharacterized protein</fullName>
    </submittedName>
</protein>
<comment type="caution">
    <text evidence="2">The sequence shown here is derived from an EMBL/GenBank/DDBJ whole genome shotgun (WGS) entry which is preliminary data.</text>
</comment>
<evidence type="ECO:0000313" key="3">
    <source>
        <dbReference type="Proteomes" id="UP000221165"/>
    </source>
</evidence>
<accession>A0A2C6KHI9</accession>
<feature type="region of interest" description="Disordered" evidence="1">
    <location>
        <begin position="234"/>
        <end position="272"/>
    </location>
</feature>
<reference evidence="2 3" key="1">
    <citation type="journal article" date="2017" name="Int. J. Parasitol.">
        <title>The genome of the protozoan parasite Cystoisospora suis and a reverse vaccinology approach to identify vaccine candidates.</title>
        <authorList>
            <person name="Palmieri N."/>
            <person name="Shrestha A."/>
            <person name="Ruttkowski B."/>
            <person name="Beck T."/>
            <person name="Vogl C."/>
            <person name="Tomley F."/>
            <person name="Blake D.P."/>
            <person name="Joachim A."/>
        </authorList>
    </citation>
    <scope>NUCLEOTIDE SEQUENCE [LARGE SCALE GENOMIC DNA]</scope>
    <source>
        <strain evidence="2 3">Wien I</strain>
    </source>
</reference>
<organism evidence="2 3">
    <name type="scientific">Cystoisospora suis</name>
    <dbReference type="NCBI Taxonomy" id="483139"/>
    <lineage>
        <taxon>Eukaryota</taxon>
        <taxon>Sar</taxon>
        <taxon>Alveolata</taxon>
        <taxon>Apicomplexa</taxon>
        <taxon>Conoidasida</taxon>
        <taxon>Coccidia</taxon>
        <taxon>Eucoccidiorida</taxon>
        <taxon>Eimeriorina</taxon>
        <taxon>Sarcocystidae</taxon>
        <taxon>Cystoisospora</taxon>
    </lineage>
</organism>
<evidence type="ECO:0000313" key="2">
    <source>
        <dbReference type="EMBL" id="PHJ16589.1"/>
    </source>
</evidence>
<feature type="compositionally biased region" description="Basic and acidic residues" evidence="1">
    <location>
        <begin position="260"/>
        <end position="270"/>
    </location>
</feature>
<proteinExistence type="predicted"/>
<name>A0A2C6KHI9_9APIC</name>
<feature type="region of interest" description="Disordered" evidence="1">
    <location>
        <begin position="139"/>
        <end position="184"/>
    </location>
</feature>
<feature type="non-terminal residue" evidence="2">
    <location>
        <position position="1"/>
    </location>
</feature>
<gene>
    <name evidence="2" type="ORF">CSUI_009597</name>
</gene>